<evidence type="ECO:0000313" key="1">
    <source>
        <dbReference type="EMBL" id="EDM88455.1"/>
    </source>
</evidence>
<organism evidence="1 2">
    <name type="scientific">Blautia obeum ATCC 29174</name>
    <dbReference type="NCBI Taxonomy" id="411459"/>
    <lineage>
        <taxon>Bacteria</taxon>
        <taxon>Bacillati</taxon>
        <taxon>Bacillota</taxon>
        <taxon>Clostridia</taxon>
        <taxon>Lachnospirales</taxon>
        <taxon>Lachnospiraceae</taxon>
        <taxon>Blautia</taxon>
    </lineage>
</organism>
<protein>
    <submittedName>
        <fullName evidence="1">Uncharacterized protein</fullName>
    </submittedName>
</protein>
<name>A5ZNK9_9FIRM</name>
<comment type="caution">
    <text evidence="1">The sequence shown here is derived from an EMBL/GenBank/DDBJ whole genome shotgun (WGS) entry which is preliminary data.</text>
</comment>
<accession>A5ZNK9</accession>
<reference evidence="1 2" key="2">
    <citation type="submission" date="2007-04" db="EMBL/GenBank/DDBJ databases">
        <title>Draft genome sequence of Ruminococcus obeum (ATCC 29174).</title>
        <authorList>
            <person name="Sudarsanam P."/>
            <person name="Ley R."/>
            <person name="Guruge J."/>
            <person name="Turnbaugh P.J."/>
            <person name="Mahowald M."/>
            <person name="Liep D."/>
            <person name="Gordon J."/>
        </authorList>
    </citation>
    <scope>NUCLEOTIDE SEQUENCE [LARGE SCALE GENOMIC DNA]</scope>
    <source>
        <strain evidence="1 2">ATCC 29174</strain>
    </source>
</reference>
<reference evidence="1 2" key="1">
    <citation type="submission" date="2007-03" db="EMBL/GenBank/DDBJ databases">
        <authorList>
            <person name="Fulton L."/>
            <person name="Clifton S."/>
            <person name="Fulton B."/>
            <person name="Xu J."/>
            <person name="Minx P."/>
            <person name="Pepin K.H."/>
            <person name="Johnson M."/>
            <person name="Thiruvilangam P."/>
            <person name="Bhonagiri V."/>
            <person name="Nash W.E."/>
            <person name="Mardis E.R."/>
            <person name="Wilson R.K."/>
        </authorList>
    </citation>
    <scope>NUCLEOTIDE SEQUENCE [LARGE SCALE GENOMIC DNA]</scope>
    <source>
        <strain evidence="1 2">ATCC 29174</strain>
    </source>
</reference>
<dbReference type="AlphaFoldDB" id="A5ZNK9"/>
<proteinExistence type="predicted"/>
<gene>
    <name evidence="1" type="ORF">RUMOBE_00576</name>
</gene>
<dbReference type="EMBL" id="AAVO02000002">
    <property type="protein sequence ID" value="EDM88455.1"/>
    <property type="molecule type" value="Genomic_DNA"/>
</dbReference>
<sequence>MPSFFVAYNSLFEVKKFICFFELFIYFIRHVMTDMIPDNKILNLSYTSGSVLRKFRILYVF</sequence>
<dbReference type="Proteomes" id="UP000006002">
    <property type="component" value="Unassembled WGS sequence"/>
</dbReference>
<evidence type="ECO:0000313" key="2">
    <source>
        <dbReference type="Proteomes" id="UP000006002"/>
    </source>
</evidence>
<dbReference type="HOGENOM" id="CLU_2913287_0_0_9"/>